<keyword evidence="3" id="KW-1185">Reference proteome</keyword>
<sequence>RDEGVAVRGEVTYYKDCKPPDGFTGGAYSSNSLLPIEKCCPQTDPCDYNQGYCTLKWALELYPRMCDHMTYDCRDFQCVCCVKCSEDKCSKCTETRGECKKHCRPDEVEDTENPCSFGKCVCCKKCDIMPQCEEAGGTCVGSYNQCPVGSFPSSSGCCGGCFCCKPACQPLPACEQVEGAYCLATDHCAYGFYACHGLCQKTTWRGGYATTEKCYCCIPKWIANYLSACPAENETSTPQYKVPDKGAGGIGPHIGSSTEVSPMKEPTEIGTVHVTPGKEPTEKDTIQITPKVEPPTMIATIMFTPQKESSKIGTINFTHDKEPAKIGTKSLTEQPNVNTSPMATDKETTTKRQMIPINPFRNEEEYVNEVKKALTKTEKTDNSAKAPKHSDEAIPNKETTITPSPKEILKAINLLKHLLFKNKPHKKHNKLNSLKRKLPKKV</sequence>
<accession>A0AAV2RFP8</accession>
<feature type="compositionally biased region" description="Basic and acidic residues" evidence="1">
    <location>
        <begin position="376"/>
        <end position="395"/>
    </location>
</feature>
<organism evidence="2 3">
    <name type="scientific">Meganyctiphanes norvegica</name>
    <name type="common">Northern krill</name>
    <name type="synonym">Thysanopoda norvegica</name>
    <dbReference type="NCBI Taxonomy" id="48144"/>
    <lineage>
        <taxon>Eukaryota</taxon>
        <taxon>Metazoa</taxon>
        <taxon>Ecdysozoa</taxon>
        <taxon>Arthropoda</taxon>
        <taxon>Crustacea</taxon>
        <taxon>Multicrustacea</taxon>
        <taxon>Malacostraca</taxon>
        <taxon>Eumalacostraca</taxon>
        <taxon>Eucarida</taxon>
        <taxon>Euphausiacea</taxon>
        <taxon>Euphausiidae</taxon>
        <taxon>Meganyctiphanes</taxon>
    </lineage>
</organism>
<protein>
    <submittedName>
        <fullName evidence="2">Uncharacterized protein</fullName>
    </submittedName>
</protein>
<comment type="caution">
    <text evidence="2">The sequence shown here is derived from an EMBL/GenBank/DDBJ whole genome shotgun (WGS) entry which is preliminary data.</text>
</comment>
<evidence type="ECO:0000313" key="3">
    <source>
        <dbReference type="Proteomes" id="UP001497623"/>
    </source>
</evidence>
<feature type="region of interest" description="Disordered" evidence="1">
    <location>
        <begin position="376"/>
        <end position="402"/>
    </location>
</feature>
<feature type="non-terminal residue" evidence="2">
    <location>
        <position position="1"/>
    </location>
</feature>
<evidence type="ECO:0000313" key="2">
    <source>
        <dbReference type="EMBL" id="CAL4123252.1"/>
    </source>
</evidence>
<gene>
    <name evidence="2" type="ORF">MNOR_LOCUS23918</name>
</gene>
<evidence type="ECO:0000256" key="1">
    <source>
        <dbReference type="SAM" id="MobiDB-lite"/>
    </source>
</evidence>
<proteinExistence type="predicted"/>
<dbReference type="EMBL" id="CAXKWB010021542">
    <property type="protein sequence ID" value="CAL4123252.1"/>
    <property type="molecule type" value="Genomic_DNA"/>
</dbReference>
<feature type="region of interest" description="Disordered" evidence="1">
    <location>
        <begin position="423"/>
        <end position="442"/>
    </location>
</feature>
<reference evidence="2 3" key="1">
    <citation type="submission" date="2024-05" db="EMBL/GenBank/DDBJ databases">
        <authorList>
            <person name="Wallberg A."/>
        </authorList>
    </citation>
    <scope>NUCLEOTIDE SEQUENCE [LARGE SCALE GENOMIC DNA]</scope>
</reference>
<dbReference type="AlphaFoldDB" id="A0AAV2RFP8"/>
<dbReference type="Proteomes" id="UP001497623">
    <property type="component" value="Unassembled WGS sequence"/>
</dbReference>
<name>A0AAV2RFP8_MEGNR</name>